<protein>
    <submittedName>
        <fullName evidence="2">Uncharacterized protein</fullName>
    </submittedName>
</protein>
<reference evidence="2" key="1">
    <citation type="journal article" date="2023" name="Mol. Phylogenet. Evol.">
        <title>Genome-scale phylogeny and comparative genomics of the fungal order Sordariales.</title>
        <authorList>
            <person name="Hensen N."/>
            <person name="Bonometti L."/>
            <person name="Westerberg I."/>
            <person name="Brannstrom I.O."/>
            <person name="Guillou S."/>
            <person name="Cros-Aarteil S."/>
            <person name="Calhoun S."/>
            <person name="Haridas S."/>
            <person name="Kuo A."/>
            <person name="Mondo S."/>
            <person name="Pangilinan J."/>
            <person name="Riley R."/>
            <person name="LaButti K."/>
            <person name="Andreopoulos B."/>
            <person name="Lipzen A."/>
            <person name="Chen C."/>
            <person name="Yan M."/>
            <person name="Daum C."/>
            <person name="Ng V."/>
            <person name="Clum A."/>
            <person name="Steindorff A."/>
            <person name="Ohm R.A."/>
            <person name="Martin F."/>
            <person name="Silar P."/>
            <person name="Natvig D.O."/>
            <person name="Lalanne C."/>
            <person name="Gautier V."/>
            <person name="Ament-Velasquez S.L."/>
            <person name="Kruys A."/>
            <person name="Hutchinson M.I."/>
            <person name="Powell A.J."/>
            <person name="Barry K."/>
            <person name="Miller A.N."/>
            <person name="Grigoriev I.V."/>
            <person name="Debuchy R."/>
            <person name="Gladieux P."/>
            <person name="Hiltunen Thoren M."/>
            <person name="Johannesson H."/>
        </authorList>
    </citation>
    <scope>NUCLEOTIDE SEQUENCE</scope>
    <source>
        <strain evidence="2">CBS 123565</strain>
    </source>
</reference>
<name>A0AAN6ZF45_9PEZI</name>
<accession>A0AAN6ZF45</accession>
<dbReference type="AlphaFoldDB" id="A0AAN6ZF45"/>
<organism evidence="2 3">
    <name type="scientific">Trichocladium antarcticum</name>
    <dbReference type="NCBI Taxonomy" id="1450529"/>
    <lineage>
        <taxon>Eukaryota</taxon>
        <taxon>Fungi</taxon>
        <taxon>Dikarya</taxon>
        <taxon>Ascomycota</taxon>
        <taxon>Pezizomycotina</taxon>
        <taxon>Sordariomycetes</taxon>
        <taxon>Sordariomycetidae</taxon>
        <taxon>Sordariales</taxon>
        <taxon>Chaetomiaceae</taxon>
        <taxon>Trichocladium</taxon>
    </lineage>
</organism>
<comment type="caution">
    <text evidence="2">The sequence shown here is derived from an EMBL/GenBank/DDBJ whole genome shotgun (WGS) entry which is preliminary data.</text>
</comment>
<sequence length="112" mass="12166">MIDANTLCNGGLCGLCNDCKTTDSLSLNTPPQYCILDVEKTRQTIVPVAIAGHTDGHESTSLRARSRHRRPKSVERGDCIVASAARCLEQAPARWQQDAPAPAGSHREFRGH</sequence>
<feature type="region of interest" description="Disordered" evidence="1">
    <location>
        <begin position="50"/>
        <end position="76"/>
    </location>
</feature>
<proteinExistence type="predicted"/>
<reference evidence="2" key="2">
    <citation type="submission" date="2023-05" db="EMBL/GenBank/DDBJ databases">
        <authorList>
            <consortium name="Lawrence Berkeley National Laboratory"/>
            <person name="Steindorff A."/>
            <person name="Hensen N."/>
            <person name="Bonometti L."/>
            <person name="Westerberg I."/>
            <person name="Brannstrom I.O."/>
            <person name="Guillou S."/>
            <person name="Cros-Aarteil S."/>
            <person name="Calhoun S."/>
            <person name="Haridas S."/>
            <person name="Kuo A."/>
            <person name="Mondo S."/>
            <person name="Pangilinan J."/>
            <person name="Riley R."/>
            <person name="Labutti K."/>
            <person name="Andreopoulos B."/>
            <person name="Lipzen A."/>
            <person name="Chen C."/>
            <person name="Yanf M."/>
            <person name="Daum C."/>
            <person name="Ng V."/>
            <person name="Clum A."/>
            <person name="Ohm R."/>
            <person name="Martin F."/>
            <person name="Silar P."/>
            <person name="Natvig D."/>
            <person name="Lalanne C."/>
            <person name="Gautier V."/>
            <person name="Ament-Velasquez S.L."/>
            <person name="Kruys A."/>
            <person name="Hutchinson M.I."/>
            <person name="Powell A.J."/>
            <person name="Barry K."/>
            <person name="Miller A.N."/>
            <person name="Grigoriev I.V."/>
            <person name="Debuchy R."/>
            <person name="Gladieux P."/>
            <person name="Thoren M.H."/>
            <person name="Johannesson H."/>
        </authorList>
    </citation>
    <scope>NUCLEOTIDE SEQUENCE</scope>
    <source>
        <strain evidence="2">CBS 123565</strain>
    </source>
</reference>
<evidence type="ECO:0000256" key="1">
    <source>
        <dbReference type="SAM" id="MobiDB-lite"/>
    </source>
</evidence>
<dbReference type="Proteomes" id="UP001304895">
    <property type="component" value="Unassembled WGS sequence"/>
</dbReference>
<feature type="region of interest" description="Disordered" evidence="1">
    <location>
        <begin position="91"/>
        <end position="112"/>
    </location>
</feature>
<evidence type="ECO:0000313" key="3">
    <source>
        <dbReference type="Proteomes" id="UP001304895"/>
    </source>
</evidence>
<gene>
    <name evidence="2" type="ORF">BT67DRAFT_440510</name>
</gene>
<dbReference type="EMBL" id="MU853405">
    <property type="protein sequence ID" value="KAK4135608.1"/>
    <property type="molecule type" value="Genomic_DNA"/>
</dbReference>
<evidence type="ECO:0000313" key="2">
    <source>
        <dbReference type="EMBL" id="KAK4135608.1"/>
    </source>
</evidence>
<keyword evidence="3" id="KW-1185">Reference proteome</keyword>